<comment type="caution">
    <text evidence="7">The sequence shown here is derived from an EMBL/GenBank/DDBJ whole genome shotgun (WGS) entry which is preliminary data.</text>
</comment>
<dbReference type="GO" id="GO:0006508">
    <property type="term" value="P:proteolysis"/>
    <property type="evidence" value="ECO:0007669"/>
    <property type="project" value="UniProtKB-KW"/>
</dbReference>
<gene>
    <name evidence="7" type="ORF">JTE90_026835</name>
</gene>
<evidence type="ECO:0000256" key="5">
    <source>
        <dbReference type="SAM" id="MobiDB-lite"/>
    </source>
</evidence>
<dbReference type="InterPro" id="IPR038765">
    <property type="entry name" value="Papain-like_cys_pep_sf"/>
</dbReference>
<dbReference type="FunFam" id="3.40.395.10:FF:000001">
    <property type="entry name" value="Sentrin-specific protease 1"/>
    <property type="match status" value="1"/>
</dbReference>
<dbReference type="Proteomes" id="UP000827092">
    <property type="component" value="Unassembled WGS sequence"/>
</dbReference>
<evidence type="ECO:0000256" key="3">
    <source>
        <dbReference type="ARBA" id="ARBA00022801"/>
    </source>
</evidence>
<evidence type="ECO:0000313" key="8">
    <source>
        <dbReference type="Proteomes" id="UP000827092"/>
    </source>
</evidence>
<dbReference type="PANTHER" id="PTHR12606:SF141">
    <property type="entry name" value="GH15225P-RELATED"/>
    <property type="match status" value="1"/>
</dbReference>
<dbReference type="EMBL" id="JAFNEN010000152">
    <property type="protein sequence ID" value="KAG8191803.1"/>
    <property type="molecule type" value="Genomic_DNA"/>
</dbReference>
<dbReference type="GO" id="GO:0005634">
    <property type="term" value="C:nucleus"/>
    <property type="evidence" value="ECO:0007669"/>
    <property type="project" value="TreeGrafter"/>
</dbReference>
<keyword evidence="4" id="KW-0788">Thiol protease</keyword>
<reference evidence="7 8" key="1">
    <citation type="journal article" date="2022" name="Nat. Ecol. Evol.">
        <title>A masculinizing supergene underlies an exaggerated male reproductive morph in a spider.</title>
        <authorList>
            <person name="Hendrickx F."/>
            <person name="De Corte Z."/>
            <person name="Sonet G."/>
            <person name="Van Belleghem S.M."/>
            <person name="Kostlbacher S."/>
            <person name="Vangestel C."/>
        </authorList>
    </citation>
    <scope>NUCLEOTIDE SEQUENCE [LARGE SCALE GENOMIC DNA]</scope>
    <source>
        <strain evidence="7">W744_W776</strain>
    </source>
</reference>
<name>A0AAV6V7F8_9ARAC</name>
<dbReference type="GO" id="GO:0060255">
    <property type="term" value="P:regulation of macromolecule metabolic process"/>
    <property type="evidence" value="ECO:0007669"/>
    <property type="project" value="UniProtKB-ARBA"/>
</dbReference>
<evidence type="ECO:0000256" key="4">
    <source>
        <dbReference type="ARBA" id="ARBA00022807"/>
    </source>
</evidence>
<organism evidence="7 8">
    <name type="scientific">Oedothorax gibbosus</name>
    <dbReference type="NCBI Taxonomy" id="931172"/>
    <lineage>
        <taxon>Eukaryota</taxon>
        <taxon>Metazoa</taxon>
        <taxon>Ecdysozoa</taxon>
        <taxon>Arthropoda</taxon>
        <taxon>Chelicerata</taxon>
        <taxon>Arachnida</taxon>
        <taxon>Araneae</taxon>
        <taxon>Araneomorphae</taxon>
        <taxon>Entelegynae</taxon>
        <taxon>Araneoidea</taxon>
        <taxon>Linyphiidae</taxon>
        <taxon>Erigoninae</taxon>
        <taxon>Oedothorax</taxon>
    </lineage>
</organism>
<dbReference type="Gene3D" id="3.40.395.10">
    <property type="entry name" value="Adenoviral Proteinase, Chain A"/>
    <property type="match status" value="1"/>
</dbReference>
<evidence type="ECO:0000313" key="7">
    <source>
        <dbReference type="EMBL" id="KAG8191803.1"/>
    </source>
</evidence>
<dbReference type="PANTHER" id="PTHR12606">
    <property type="entry name" value="SENTRIN/SUMO-SPECIFIC PROTEASE"/>
    <property type="match status" value="1"/>
</dbReference>
<comment type="similarity">
    <text evidence="1">Belongs to the peptidase C48 family.</text>
</comment>
<evidence type="ECO:0000256" key="1">
    <source>
        <dbReference type="ARBA" id="ARBA00005234"/>
    </source>
</evidence>
<feature type="domain" description="Ubiquitin-like protease family profile" evidence="6">
    <location>
        <begin position="484"/>
        <end position="649"/>
    </location>
</feature>
<evidence type="ECO:0000259" key="6">
    <source>
        <dbReference type="PROSITE" id="PS50600"/>
    </source>
</evidence>
<accession>A0AAV6V7F8</accession>
<protein>
    <recommendedName>
        <fullName evidence="6">Ubiquitin-like protease family profile domain-containing protein</fullName>
    </recommendedName>
</protein>
<feature type="region of interest" description="Disordered" evidence="5">
    <location>
        <begin position="234"/>
        <end position="273"/>
    </location>
</feature>
<dbReference type="SUPFAM" id="SSF54001">
    <property type="entry name" value="Cysteine proteinases"/>
    <property type="match status" value="1"/>
</dbReference>
<proteinExistence type="inferred from homology"/>
<sequence length="679" mass="78632">MSTYRPNVCHKRRSEDESSESDGDQPSVKKLKSTGRELSMFPFSLLYLKESLGRKCREAYAWIMDIPAKKLFKERLRANEVIVLGDDEEPDILTVMKNKKSEIDLCDDEDQENRHRVSHSTPFYTDGTMVGFGLKPNKPAQNGFHSKSLKAKDQPKKPIKLHQIADQRLTPLTNPGIDVQFMLDEPQIAVNDDELQIISEIVSGKTGVDWKKIRSGRRFMVPVLPPDSIECITVEPNDASNESNGVSKSKSSGKDLAATTSKEKSISCSKGSTAQQVVREQEKQQYKLLLDKMTKMSMSCPVIKKKPPIVVDLTNENEELLSWSRPFNKDLLEKPLEEYRFNLHKPKQDVPSTSFKADSSDEEIEIEDKPLRTFRNPIKGKLDFSNREWFNDLKMAVSQETEKYMQVVKTQEHKMKRFRERRDAEAAKEKLLYEKLKIPADVFAEKDTKDDFPELTSKMEATIASLLRLDIGNPTELITRYDDIPLLRKEFRTLNEESWLMDEILNCYLKLLMERSKLDNYPSMYCFNSFFFASLSRNPTSRSIKRWSRNEDIFSYDLVCFPLNLDMVHWALCVVDNRDKTVKFYDSMAGSRHEHVTVPIRNYLIAEMQNKKGITMPTDEYTCIGVKNLPQQQNGSDCGMFTLKYAEYITRDAPITFNQEHIPYFRRRMALELLNHELM</sequence>
<keyword evidence="2" id="KW-0645">Protease</keyword>
<dbReference type="GO" id="GO:0016929">
    <property type="term" value="F:deSUMOylase activity"/>
    <property type="evidence" value="ECO:0007669"/>
    <property type="project" value="TreeGrafter"/>
</dbReference>
<dbReference type="Pfam" id="PF02902">
    <property type="entry name" value="Peptidase_C48"/>
    <property type="match status" value="1"/>
</dbReference>
<dbReference type="InterPro" id="IPR003653">
    <property type="entry name" value="Peptidase_C48_C"/>
</dbReference>
<keyword evidence="8" id="KW-1185">Reference proteome</keyword>
<dbReference type="PROSITE" id="PS50600">
    <property type="entry name" value="ULP_PROTEASE"/>
    <property type="match status" value="1"/>
</dbReference>
<evidence type="ECO:0000256" key="2">
    <source>
        <dbReference type="ARBA" id="ARBA00022670"/>
    </source>
</evidence>
<feature type="compositionally biased region" description="Low complexity" evidence="5">
    <location>
        <begin position="240"/>
        <end position="250"/>
    </location>
</feature>
<keyword evidence="3" id="KW-0378">Hydrolase</keyword>
<dbReference type="GO" id="GO:0016926">
    <property type="term" value="P:protein desumoylation"/>
    <property type="evidence" value="ECO:0007669"/>
    <property type="project" value="TreeGrafter"/>
</dbReference>
<dbReference type="GO" id="GO:0080090">
    <property type="term" value="P:regulation of primary metabolic process"/>
    <property type="evidence" value="ECO:0007669"/>
    <property type="project" value="UniProtKB-ARBA"/>
</dbReference>
<dbReference type="AlphaFoldDB" id="A0AAV6V7F8"/>
<feature type="region of interest" description="Disordered" evidence="5">
    <location>
        <begin position="1"/>
        <end position="31"/>
    </location>
</feature>